<name>A0ABT2U6V4_9FIRM</name>
<keyword evidence="2" id="KW-1185">Reference proteome</keyword>
<reference evidence="1 2" key="1">
    <citation type="journal article" date="2021" name="ISME Commun">
        <title>Automated analysis of genomic sequences facilitates high-throughput and comprehensive description of bacteria.</title>
        <authorList>
            <person name="Hitch T.C.A."/>
        </authorList>
    </citation>
    <scope>NUCLEOTIDE SEQUENCE [LARGE SCALE GENOMIC DNA]</scope>
    <source>
        <strain evidence="1 2">Sanger_34</strain>
    </source>
</reference>
<dbReference type="EMBL" id="JAOQJE010000022">
    <property type="protein sequence ID" value="MCU6790352.1"/>
    <property type="molecule type" value="Genomic_DNA"/>
</dbReference>
<evidence type="ECO:0000313" key="1">
    <source>
        <dbReference type="EMBL" id="MCU6790352.1"/>
    </source>
</evidence>
<evidence type="ECO:0008006" key="3">
    <source>
        <dbReference type="Google" id="ProtNLM"/>
    </source>
</evidence>
<sequence>MKQSKERKATYVRFPYGRIAATRRVIDELDAITISRLLSRHLRCDWGDLCDEDWAQNDHAVKNGERLLSSYQAAGQKVFIITEWDRSVTTILFADEY</sequence>
<organism evidence="1 2">
    <name type="scientific">Agathobaculum ammoniilyticum</name>
    <dbReference type="NCBI Taxonomy" id="2981778"/>
    <lineage>
        <taxon>Bacteria</taxon>
        <taxon>Bacillati</taxon>
        <taxon>Bacillota</taxon>
        <taxon>Clostridia</taxon>
        <taxon>Eubacteriales</taxon>
        <taxon>Butyricicoccaceae</taxon>
        <taxon>Agathobaculum</taxon>
    </lineage>
</organism>
<protein>
    <recommendedName>
        <fullName evidence="3">Type I restriction endonuclease subunit M</fullName>
    </recommendedName>
</protein>
<dbReference type="Proteomes" id="UP001652397">
    <property type="component" value="Unassembled WGS sequence"/>
</dbReference>
<gene>
    <name evidence="1" type="ORF">OCV66_14850</name>
</gene>
<accession>A0ABT2U6V4</accession>
<evidence type="ECO:0000313" key="2">
    <source>
        <dbReference type="Proteomes" id="UP001652397"/>
    </source>
</evidence>
<dbReference type="RefSeq" id="WP_262564834.1">
    <property type="nucleotide sequence ID" value="NZ_JAOQJE010000022.1"/>
</dbReference>
<comment type="caution">
    <text evidence="1">The sequence shown here is derived from an EMBL/GenBank/DDBJ whole genome shotgun (WGS) entry which is preliminary data.</text>
</comment>
<proteinExistence type="predicted"/>